<comment type="subcellular location">
    <subcellularLocation>
        <location evidence="1">Secreted</location>
    </subcellularLocation>
</comment>
<dbReference type="OMA" id="CHRFILQ"/>
<organism evidence="7 8">
    <name type="scientific">Tetracentron sinense</name>
    <name type="common">Spur-leaf</name>
    <dbReference type="NCBI Taxonomy" id="13715"/>
    <lineage>
        <taxon>Eukaryota</taxon>
        <taxon>Viridiplantae</taxon>
        <taxon>Streptophyta</taxon>
        <taxon>Embryophyta</taxon>
        <taxon>Tracheophyta</taxon>
        <taxon>Spermatophyta</taxon>
        <taxon>Magnoliopsida</taxon>
        <taxon>Trochodendrales</taxon>
        <taxon>Trochodendraceae</taxon>
        <taxon>Tetracentron</taxon>
    </lineage>
</organism>
<evidence type="ECO:0000256" key="5">
    <source>
        <dbReference type="ARBA" id="ARBA00023180"/>
    </source>
</evidence>
<comment type="similarity">
    <text evidence="2">Belongs to the GILT family.</text>
</comment>
<evidence type="ECO:0000256" key="3">
    <source>
        <dbReference type="ARBA" id="ARBA00022525"/>
    </source>
</evidence>
<dbReference type="GO" id="GO:0016671">
    <property type="term" value="F:oxidoreductase activity, acting on a sulfur group of donors, disulfide as acceptor"/>
    <property type="evidence" value="ECO:0007669"/>
    <property type="project" value="InterPro"/>
</dbReference>
<gene>
    <name evidence="7" type="ORF">HHK36_010673</name>
</gene>
<protein>
    <recommendedName>
        <fullName evidence="9">Gamma-interferon-inducible lysosomal thiol reductase</fullName>
    </recommendedName>
</protein>
<sequence>MASFRFVSLFLLSYLLLFSSLSSSSSSAARVSASASQKVSLDFYYETLCPYCSNFIVNYLVNIFKTGLITIIDLKLVPYGNAKIGSNNTITCQHGPYECLLNTIEACAIKVWPDLNKHFTFINCVERLVFEGKYIEWESCFDKTGLDSKPITDCYNSGYGKELELQYAAETNALQPPHTYVPWVVVDGQPLYDDYKSFESYVCKAYKGTAVPTACKGLLLKIIPKEKSNPVQ</sequence>
<dbReference type="Pfam" id="PF03227">
    <property type="entry name" value="GILT"/>
    <property type="match status" value="1"/>
</dbReference>
<keyword evidence="3" id="KW-0964">Secreted</keyword>
<keyword evidence="8" id="KW-1185">Reference proteome</keyword>
<accession>A0A835DGM9</accession>
<comment type="caution">
    <text evidence="7">The sequence shown here is derived from an EMBL/GenBank/DDBJ whole genome shotgun (WGS) entry which is preliminary data.</text>
</comment>
<dbReference type="AlphaFoldDB" id="A0A835DGM9"/>
<dbReference type="PANTHER" id="PTHR13234:SF8">
    <property type="entry name" value="GAMMA-INTERFERON-INDUCIBLE LYSOSOMAL THIOL REDUCTASE"/>
    <property type="match status" value="1"/>
</dbReference>
<reference evidence="7 8" key="1">
    <citation type="submission" date="2020-04" db="EMBL/GenBank/DDBJ databases">
        <title>Plant Genome Project.</title>
        <authorList>
            <person name="Zhang R.-G."/>
        </authorList>
    </citation>
    <scope>NUCLEOTIDE SEQUENCE [LARGE SCALE GENOMIC DNA]</scope>
    <source>
        <strain evidence="7">YNK0</strain>
        <tissue evidence="7">Leaf</tissue>
    </source>
</reference>
<dbReference type="Gene3D" id="3.40.30.10">
    <property type="entry name" value="Glutaredoxin"/>
    <property type="match status" value="1"/>
</dbReference>
<keyword evidence="4 6" id="KW-0732">Signal</keyword>
<name>A0A835DGM9_TETSI</name>
<dbReference type="SUPFAM" id="SSF52833">
    <property type="entry name" value="Thioredoxin-like"/>
    <property type="match status" value="1"/>
</dbReference>
<dbReference type="Proteomes" id="UP000655225">
    <property type="component" value="Unassembled WGS sequence"/>
</dbReference>
<dbReference type="InterPro" id="IPR036249">
    <property type="entry name" value="Thioredoxin-like_sf"/>
</dbReference>
<evidence type="ECO:0000313" key="7">
    <source>
        <dbReference type="EMBL" id="KAF8402586.1"/>
    </source>
</evidence>
<evidence type="ECO:0000256" key="6">
    <source>
        <dbReference type="SAM" id="SignalP"/>
    </source>
</evidence>
<dbReference type="InterPro" id="IPR004911">
    <property type="entry name" value="Interferon-induced_GILT"/>
</dbReference>
<evidence type="ECO:0000313" key="8">
    <source>
        <dbReference type="Proteomes" id="UP000655225"/>
    </source>
</evidence>
<evidence type="ECO:0000256" key="4">
    <source>
        <dbReference type="ARBA" id="ARBA00022729"/>
    </source>
</evidence>
<proteinExistence type="inferred from homology"/>
<dbReference type="PANTHER" id="PTHR13234">
    <property type="entry name" value="GAMMA-INTERFERON INDUCIBLE LYSOSOMAL THIOL REDUCTASE GILT"/>
    <property type="match status" value="1"/>
</dbReference>
<feature type="signal peptide" evidence="6">
    <location>
        <begin position="1"/>
        <end position="24"/>
    </location>
</feature>
<evidence type="ECO:0000256" key="1">
    <source>
        <dbReference type="ARBA" id="ARBA00004613"/>
    </source>
</evidence>
<keyword evidence="5" id="KW-0325">Glycoprotein</keyword>
<evidence type="ECO:0000256" key="2">
    <source>
        <dbReference type="ARBA" id="ARBA00005679"/>
    </source>
</evidence>
<feature type="chain" id="PRO_5032896769" description="Gamma-interferon-inducible lysosomal thiol reductase" evidence="6">
    <location>
        <begin position="25"/>
        <end position="232"/>
    </location>
</feature>
<dbReference type="EMBL" id="JABCRI010000007">
    <property type="protein sequence ID" value="KAF8402586.1"/>
    <property type="molecule type" value="Genomic_DNA"/>
</dbReference>
<dbReference type="OrthoDB" id="958254at2759"/>
<evidence type="ECO:0008006" key="9">
    <source>
        <dbReference type="Google" id="ProtNLM"/>
    </source>
</evidence>
<dbReference type="GO" id="GO:0005576">
    <property type="term" value="C:extracellular region"/>
    <property type="evidence" value="ECO:0007669"/>
    <property type="project" value="UniProtKB-SubCell"/>
</dbReference>